<gene>
    <name evidence="2" type="ORF">AMTR_s00072p00163070</name>
</gene>
<organism evidence="2 3">
    <name type="scientific">Amborella trichopoda</name>
    <dbReference type="NCBI Taxonomy" id="13333"/>
    <lineage>
        <taxon>Eukaryota</taxon>
        <taxon>Viridiplantae</taxon>
        <taxon>Streptophyta</taxon>
        <taxon>Embryophyta</taxon>
        <taxon>Tracheophyta</taxon>
        <taxon>Spermatophyta</taxon>
        <taxon>Magnoliopsida</taxon>
        <taxon>Amborellales</taxon>
        <taxon>Amborellaceae</taxon>
        <taxon>Amborella</taxon>
    </lineage>
</organism>
<dbReference type="AlphaFoldDB" id="W1NS68"/>
<accession>W1NS68</accession>
<evidence type="ECO:0000313" key="2">
    <source>
        <dbReference type="EMBL" id="ERM98473.1"/>
    </source>
</evidence>
<dbReference type="InterPro" id="IPR013955">
    <property type="entry name" value="Rep_factor-A_C"/>
</dbReference>
<protein>
    <recommendedName>
        <fullName evidence="1">Replication factor A C-terminal domain-containing protein</fullName>
    </recommendedName>
</protein>
<sequence>MEGEREKERENNGASSATCCVVGLDSTTNISYIACSSCEKPLHTQHNPSSTPALCCSFCKSSSFKRFYRVVMSVASGNKVMVVICFDKAARVMFGCSADEFFDFAKVNPFAVVTAGQILEGEMFGMKLSMPRSGNAEHLRATSVVPLHSGFQPVIQTLKKMYRVKHR</sequence>
<name>W1NS68_AMBTC</name>
<evidence type="ECO:0000259" key="1">
    <source>
        <dbReference type="Pfam" id="PF08646"/>
    </source>
</evidence>
<feature type="domain" description="Replication factor A C-terminal" evidence="1">
    <location>
        <begin position="19"/>
        <end position="128"/>
    </location>
</feature>
<dbReference type="InterPro" id="IPR012340">
    <property type="entry name" value="NA-bd_OB-fold"/>
</dbReference>
<proteinExistence type="predicted"/>
<dbReference type="EMBL" id="KI395332">
    <property type="protein sequence ID" value="ERM98473.1"/>
    <property type="molecule type" value="Genomic_DNA"/>
</dbReference>
<dbReference type="OMA" id="ILEGEMF"/>
<dbReference type="Proteomes" id="UP000017836">
    <property type="component" value="Unassembled WGS sequence"/>
</dbReference>
<dbReference type="Gramene" id="ERM98473">
    <property type="protein sequence ID" value="ERM98473"/>
    <property type="gene ID" value="AMTR_s00072p00163070"/>
</dbReference>
<dbReference type="Gene3D" id="2.40.50.140">
    <property type="entry name" value="Nucleic acid-binding proteins"/>
    <property type="match status" value="1"/>
</dbReference>
<dbReference type="SUPFAM" id="SSF50249">
    <property type="entry name" value="Nucleic acid-binding proteins"/>
    <property type="match status" value="1"/>
</dbReference>
<reference evidence="3" key="1">
    <citation type="journal article" date="2013" name="Science">
        <title>The Amborella genome and the evolution of flowering plants.</title>
        <authorList>
            <consortium name="Amborella Genome Project"/>
        </authorList>
    </citation>
    <scope>NUCLEOTIDE SEQUENCE [LARGE SCALE GENOMIC DNA]</scope>
</reference>
<evidence type="ECO:0000313" key="3">
    <source>
        <dbReference type="Proteomes" id="UP000017836"/>
    </source>
</evidence>
<dbReference type="eggNOG" id="ENOG502RZ6A">
    <property type="taxonomic scope" value="Eukaryota"/>
</dbReference>
<dbReference type="Pfam" id="PF08646">
    <property type="entry name" value="Rep_fac-A_C"/>
    <property type="match status" value="1"/>
</dbReference>
<dbReference type="HOGENOM" id="CLU_1655142_0_0_1"/>
<keyword evidence="3" id="KW-1185">Reference proteome</keyword>